<evidence type="ECO:0000313" key="7">
    <source>
        <dbReference type="EMBL" id="PGM91518.1"/>
    </source>
</evidence>
<dbReference type="SUPFAM" id="SSF52743">
    <property type="entry name" value="Subtilisin-like"/>
    <property type="match status" value="1"/>
</dbReference>
<dbReference type="AlphaFoldDB" id="A0A2B9DFP3"/>
<dbReference type="Gene3D" id="3.40.50.200">
    <property type="entry name" value="Peptidase S8/S53 domain"/>
    <property type="match status" value="1"/>
</dbReference>
<evidence type="ECO:0000256" key="4">
    <source>
        <dbReference type="ARBA" id="ARBA00022825"/>
    </source>
</evidence>
<evidence type="ECO:0000256" key="3">
    <source>
        <dbReference type="ARBA" id="ARBA00022801"/>
    </source>
</evidence>
<keyword evidence="2 5" id="KW-0645">Protease</keyword>
<feature type="active site" description="Charge relay system" evidence="5">
    <location>
        <position position="80"/>
    </location>
</feature>
<dbReference type="Pfam" id="PF00082">
    <property type="entry name" value="Peptidase_S8"/>
    <property type="match status" value="1"/>
</dbReference>
<feature type="domain" description="Peptidase S8/S53" evidence="6">
    <location>
        <begin position="39"/>
        <end position="283"/>
    </location>
</feature>
<evidence type="ECO:0000256" key="5">
    <source>
        <dbReference type="PROSITE-ProRule" id="PRU01240"/>
    </source>
</evidence>
<dbReference type="RefSeq" id="WP_098777886.1">
    <property type="nucleotide sequence ID" value="NZ_NUHO01000077.1"/>
</dbReference>
<dbReference type="InterPro" id="IPR050131">
    <property type="entry name" value="Peptidase_S8_subtilisin-like"/>
</dbReference>
<dbReference type="InterPro" id="IPR015500">
    <property type="entry name" value="Peptidase_S8_subtilisin-rel"/>
</dbReference>
<dbReference type="PROSITE" id="PS51892">
    <property type="entry name" value="SUBTILASE"/>
    <property type="match status" value="1"/>
</dbReference>
<dbReference type="GO" id="GO:0004252">
    <property type="term" value="F:serine-type endopeptidase activity"/>
    <property type="evidence" value="ECO:0007669"/>
    <property type="project" value="UniProtKB-UniRule"/>
</dbReference>
<dbReference type="PROSITE" id="PS00136">
    <property type="entry name" value="SUBTILASE_ASP"/>
    <property type="match status" value="1"/>
</dbReference>
<organism evidence="7 8">
    <name type="scientific">Bacillus cereus</name>
    <dbReference type="NCBI Taxonomy" id="1396"/>
    <lineage>
        <taxon>Bacteria</taxon>
        <taxon>Bacillati</taxon>
        <taxon>Bacillota</taxon>
        <taxon>Bacilli</taxon>
        <taxon>Bacillales</taxon>
        <taxon>Bacillaceae</taxon>
        <taxon>Bacillus</taxon>
        <taxon>Bacillus cereus group</taxon>
    </lineage>
</organism>
<evidence type="ECO:0000256" key="2">
    <source>
        <dbReference type="ARBA" id="ARBA00022670"/>
    </source>
</evidence>
<evidence type="ECO:0000259" key="6">
    <source>
        <dbReference type="Pfam" id="PF00082"/>
    </source>
</evidence>
<protein>
    <recommendedName>
        <fullName evidence="6">Peptidase S8/S53 domain-containing protein</fullName>
    </recommendedName>
</protein>
<dbReference type="InterPro" id="IPR000209">
    <property type="entry name" value="Peptidase_S8/S53_dom"/>
</dbReference>
<comment type="similarity">
    <text evidence="1 5">Belongs to the peptidase S8 family.</text>
</comment>
<dbReference type="PRINTS" id="PR00723">
    <property type="entry name" value="SUBTILISIN"/>
</dbReference>
<dbReference type="PANTHER" id="PTHR43806">
    <property type="entry name" value="PEPTIDASE S8"/>
    <property type="match status" value="1"/>
</dbReference>
<comment type="caution">
    <text evidence="7">The sequence shown here is derived from an EMBL/GenBank/DDBJ whole genome shotgun (WGS) entry which is preliminary data.</text>
</comment>
<evidence type="ECO:0000313" key="8">
    <source>
        <dbReference type="Proteomes" id="UP000222054"/>
    </source>
</evidence>
<evidence type="ECO:0000256" key="1">
    <source>
        <dbReference type="ARBA" id="ARBA00011073"/>
    </source>
</evidence>
<reference evidence="7 8" key="1">
    <citation type="submission" date="2017-09" db="EMBL/GenBank/DDBJ databases">
        <title>Large-scale bioinformatics analysis of Bacillus genomes uncovers conserved roles of natural products in bacterial physiology.</title>
        <authorList>
            <consortium name="Agbiome Team Llc"/>
            <person name="Bleich R.M."/>
            <person name="Grubbs K.J."/>
            <person name="Santa Maria K.C."/>
            <person name="Allen S.E."/>
            <person name="Farag S."/>
            <person name="Shank E.A."/>
            <person name="Bowers A."/>
        </authorList>
    </citation>
    <scope>NUCLEOTIDE SEQUENCE [LARGE SCALE GENOMIC DNA]</scope>
    <source>
        <strain evidence="7 8">AFS053130</strain>
    </source>
</reference>
<dbReference type="InterPro" id="IPR036852">
    <property type="entry name" value="Peptidase_S8/S53_dom_sf"/>
</dbReference>
<feature type="active site" description="Charge relay system" evidence="5">
    <location>
        <position position="264"/>
    </location>
</feature>
<feature type="active site" description="Charge relay system" evidence="5">
    <location>
        <position position="45"/>
    </location>
</feature>
<keyword evidence="4 5" id="KW-0720">Serine protease</keyword>
<dbReference type="GO" id="GO:0006508">
    <property type="term" value="P:proteolysis"/>
    <property type="evidence" value="ECO:0007669"/>
    <property type="project" value="UniProtKB-KW"/>
</dbReference>
<keyword evidence="3 5" id="KW-0378">Hydrolase</keyword>
<accession>A0A2B9DFP3</accession>
<gene>
    <name evidence="7" type="ORF">CN958_18120</name>
</gene>
<name>A0A2B9DFP3_BACCE</name>
<dbReference type="EMBL" id="NUHO01000077">
    <property type="protein sequence ID" value="PGM91518.1"/>
    <property type="molecule type" value="Genomic_DNA"/>
</dbReference>
<sequence length="324" mass="36467">MDTIREKLSSYKPNIYCWNTSRLSEQFKTYDIEIGHPSIKIAILDSGCDYLHSELNDNILINKSKSMVPYEENIEDYNGHGTAVISSIIGKKNVKGIAPAVSILSYKIVDKNGYGELRWTINAIKLAIQENVHIINISYTSNKIDDIDMIYEYKEVVKEAISKGIYVICAAGNECKEIKQDSEKFPAYLAEGIAIASTDYKGELSSFSNYGVGVDFSMPSGGFSQGFPSQYGFVIVAKPRSMARLHLEDQYQVPKDYTLTMGTSISSALFSGTIALLLSRYYRLYKKLPKRNEILSLVKLSGKQINRHYSMVEVNTYRALNEIK</sequence>
<proteinExistence type="inferred from homology"/>
<dbReference type="PANTHER" id="PTHR43806:SF11">
    <property type="entry name" value="CEREVISIN-RELATED"/>
    <property type="match status" value="1"/>
</dbReference>
<dbReference type="Proteomes" id="UP000222054">
    <property type="component" value="Unassembled WGS sequence"/>
</dbReference>
<dbReference type="InterPro" id="IPR023827">
    <property type="entry name" value="Peptidase_S8_Asp-AS"/>
</dbReference>